<dbReference type="GO" id="GO:0003677">
    <property type="term" value="F:DNA binding"/>
    <property type="evidence" value="ECO:0007669"/>
    <property type="project" value="UniProtKB-KW"/>
</dbReference>
<dbReference type="CDD" id="cd01949">
    <property type="entry name" value="GGDEF"/>
    <property type="match status" value="1"/>
</dbReference>
<dbReference type="CDD" id="cd06267">
    <property type="entry name" value="PBP1_LacI_sugar_binding-like"/>
    <property type="match status" value="1"/>
</dbReference>
<reference evidence="6 7" key="1">
    <citation type="submission" date="2019-07" db="EMBL/GenBank/DDBJ databases">
        <title>Whole genome shotgun sequence of Deinococcus cellulosilyticus NBRC 106333.</title>
        <authorList>
            <person name="Hosoyama A."/>
            <person name="Uohara A."/>
            <person name="Ohji S."/>
            <person name="Ichikawa N."/>
        </authorList>
    </citation>
    <scope>NUCLEOTIDE SEQUENCE [LARGE SCALE GENOMIC DNA]</scope>
    <source>
        <strain evidence="6 7">NBRC 106333</strain>
    </source>
</reference>
<evidence type="ECO:0000313" key="6">
    <source>
        <dbReference type="EMBL" id="GEM47276.1"/>
    </source>
</evidence>
<dbReference type="RefSeq" id="WP_186816041.1">
    <property type="nucleotide sequence ID" value="NZ_BJXB01000012.1"/>
</dbReference>
<keyword evidence="4" id="KW-0175">Coiled coil</keyword>
<dbReference type="Pfam" id="PF00990">
    <property type="entry name" value="GGDEF"/>
    <property type="match status" value="1"/>
</dbReference>
<dbReference type="SUPFAM" id="SSF55073">
    <property type="entry name" value="Nucleotide cyclase"/>
    <property type="match status" value="1"/>
</dbReference>
<dbReference type="GO" id="GO:0043709">
    <property type="term" value="P:cell adhesion involved in single-species biofilm formation"/>
    <property type="evidence" value="ECO:0007669"/>
    <property type="project" value="TreeGrafter"/>
</dbReference>
<dbReference type="Pfam" id="PF13377">
    <property type="entry name" value="Peripla_BP_3"/>
    <property type="match status" value="1"/>
</dbReference>
<accession>A0A511N4C6</accession>
<evidence type="ECO:0000313" key="7">
    <source>
        <dbReference type="Proteomes" id="UP000321306"/>
    </source>
</evidence>
<dbReference type="SMART" id="SM00267">
    <property type="entry name" value="GGDEF"/>
    <property type="match status" value="1"/>
</dbReference>
<dbReference type="GO" id="GO:0005886">
    <property type="term" value="C:plasma membrane"/>
    <property type="evidence" value="ECO:0007669"/>
    <property type="project" value="TreeGrafter"/>
</dbReference>
<protein>
    <recommendedName>
        <fullName evidence="5">GGDEF domain-containing protein</fullName>
    </recommendedName>
</protein>
<dbReference type="PANTHER" id="PTHR45138">
    <property type="entry name" value="REGULATORY COMPONENTS OF SENSORY TRANSDUCTION SYSTEM"/>
    <property type="match status" value="1"/>
</dbReference>
<dbReference type="PROSITE" id="PS50887">
    <property type="entry name" value="GGDEF"/>
    <property type="match status" value="1"/>
</dbReference>
<comment type="caution">
    <text evidence="6">The sequence shown here is derived from an EMBL/GenBank/DDBJ whole genome shotgun (WGS) entry which is preliminary data.</text>
</comment>
<dbReference type="Proteomes" id="UP000321306">
    <property type="component" value="Unassembled WGS sequence"/>
</dbReference>
<dbReference type="InterPro" id="IPR050469">
    <property type="entry name" value="Diguanylate_Cyclase"/>
</dbReference>
<gene>
    <name evidence="6" type="ORF">DC3_29110</name>
</gene>
<dbReference type="InterPro" id="IPR029787">
    <property type="entry name" value="Nucleotide_cyclase"/>
</dbReference>
<sequence>MTRKVAVLMEYFHPYHTTILAGIRSQLDQEGMVCTAVIGRFLNAPSANFRQANQVYGLVQPEEYDGLIVFAMSMGVHCTDGDLQEFVHRFRPMPTVCLGRTVEGAPSVLIDNRSGMEALLDHLVLNRGFRSFVFVRGIRGLLDSDVREGIFREKMQQYGLDVPEHHYLTGNFAFHDTQVALEQLLKITRDFDVVVCANDEMAQAAIDTLSRNGLIVPDQVAVTGFDDSEEFQHVVPALTTVRQSFFEQGRQAVRTLMKVMQGPQDETVVHVPCELVIRESCGNSAIQGQDLVAGKTFSPVNGPELQQRALEQLHLSLQENRASSFLKFWRKMLLGRPQLDEEFMFWQHLLGQTFQHMEMNRDRETLVKLSDLKEESHHILSSALQMLHSRRRVRSIAVSMSIPTLFKAPTWTDLLFEIHRHLTDLDIQKFLLVLRTPQGHAQVALYEGFDEPLDAAPFVPSMLLPPSMQSLLEQDHLVVTPLFDAEGFMGHLVYQPPSFLFFDEASLANTLSSALQQYRQQQMLKAYTENLEQQVQLRTRELQAEIQERRRAQEALQEANAELQRSAFLDGLTQIYNRTAFNDRLRQFWSAHTRNGKPLGLILCDVDFFKKYNDHYGHLQGDACLRAVAEVLATAVRKHDFPARYGGEEFAILLPETDLAGALRVAERVQQLLQQRHLPHLHSEVSAQVTLSMGVACVHPPQQEEVSSLVQQADLRLYQAKRSGRNRVAWEEQQNPSS</sequence>
<dbReference type="SUPFAM" id="SSF53822">
    <property type="entry name" value="Periplasmic binding protein-like I"/>
    <property type="match status" value="1"/>
</dbReference>
<evidence type="ECO:0000256" key="4">
    <source>
        <dbReference type="SAM" id="Coils"/>
    </source>
</evidence>
<dbReference type="Gene3D" id="3.30.70.270">
    <property type="match status" value="1"/>
</dbReference>
<dbReference type="GO" id="GO:1902201">
    <property type="term" value="P:negative regulation of bacterial-type flagellum-dependent cell motility"/>
    <property type="evidence" value="ECO:0007669"/>
    <property type="project" value="TreeGrafter"/>
</dbReference>
<feature type="coiled-coil region" evidence="4">
    <location>
        <begin position="528"/>
        <end position="566"/>
    </location>
</feature>
<evidence type="ECO:0000256" key="1">
    <source>
        <dbReference type="ARBA" id="ARBA00023015"/>
    </source>
</evidence>
<dbReference type="InterPro" id="IPR043128">
    <property type="entry name" value="Rev_trsase/Diguanyl_cyclase"/>
</dbReference>
<name>A0A511N4C6_DEIC1</name>
<dbReference type="GO" id="GO:0052621">
    <property type="term" value="F:diguanylate cyclase activity"/>
    <property type="evidence" value="ECO:0007669"/>
    <property type="project" value="TreeGrafter"/>
</dbReference>
<keyword evidence="2" id="KW-0238">DNA-binding</keyword>
<dbReference type="PANTHER" id="PTHR45138:SF9">
    <property type="entry name" value="DIGUANYLATE CYCLASE DGCM-RELATED"/>
    <property type="match status" value="1"/>
</dbReference>
<evidence type="ECO:0000259" key="5">
    <source>
        <dbReference type="PROSITE" id="PS50887"/>
    </source>
</evidence>
<dbReference type="NCBIfam" id="TIGR00254">
    <property type="entry name" value="GGDEF"/>
    <property type="match status" value="1"/>
</dbReference>
<proteinExistence type="predicted"/>
<evidence type="ECO:0000256" key="3">
    <source>
        <dbReference type="ARBA" id="ARBA00023163"/>
    </source>
</evidence>
<keyword evidence="3" id="KW-0804">Transcription</keyword>
<keyword evidence="7" id="KW-1185">Reference proteome</keyword>
<dbReference type="InterPro" id="IPR028082">
    <property type="entry name" value="Peripla_BP_I"/>
</dbReference>
<evidence type="ECO:0000256" key="2">
    <source>
        <dbReference type="ARBA" id="ARBA00023125"/>
    </source>
</evidence>
<dbReference type="InterPro" id="IPR046335">
    <property type="entry name" value="LacI/GalR-like_sensor"/>
</dbReference>
<dbReference type="FunFam" id="3.30.70.270:FF:000001">
    <property type="entry name" value="Diguanylate cyclase domain protein"/>
    <property type="match status" value="1"/>
</dbReference>
<feature type="domain" description="GGDEF" evidence="5">
    <location>
        <begin position="597"/>
        <end position="733"/>
    </location>
</feature>
<keyword evidence="1" id="KW-0805">Transcription regulation</keyword>
<dbReference type="AlphaFoldDB" id="A0A511N4C6"/>
<dbReference type="Gene3D" id="3.40.50.2300">
    <property type="match status" value="2"/>
</dbReference>
<dbReference type="EMBL" id="BJXB01000012">
    <property type="protein sequence ID" value="GEM47276.1"/>
    <property type="molecule type" value="Genomic_DNA"/>
</dbReference>
<organism evidence="6 7">
    <name type="scientific">Deinococcus cellulosilyticus (strain DSM 18568 / NBRC 106333 / KACC 11606 / 5516J-15)</name>
    <dbReference type="NCBI Taxonomy" id="1223518"/>
    <lineage>
        <taxon>Bacteria</taxon>
        <taxon>Thermotogati</taxon>
        <taxon>Deinococcota</taxon>
        <taxon>Deinococci</taxon>
        <taxon>Deinococcales</taxon>
        <taxon>Deinococcaceae</taxon>
        <taxon>Deinococcus</taxon>
    </lineage>
</organism>
<dbReference type="InterPro" id="IPR000160">
    <property type="entry name" value="GGDEF_dom"/>
</dbReference>